<evidence type="ECO:0000256" key="1">
    <source>
        <dbReference type="ARBA" id="ARBA00022617"/>
    </source>
</evidence>
<dbReference type="GO" id="GO:0020037">
    <property type="term" value="F:heme binding"/>
    <property type="evidence" value="ECO:0007669"/>
    <property type="project" value="InterPro"/>
</dbReference>
<keyword evidence="8" id="KW-1185">Reference proteome</keyword>
<dbReference type="Pfam" id="PF23500">
    <property type="entry name" value="DUF7133"/>
    <property type="match status" value="1"/>
</dbReference>
<proteinExistence type="predicted"/>
<keyword evidence="3 4" id="KW-0408">Iron</keyword>
<dbReference type="RefSeq" id="WP_139228460.1">
    <property type="nucleotide sequence ID" value="NZ_FOQD01000009.1"/>
</dbReference>
<reference evidence="8" key="1">
    <citation type="submission" date="2016-10" db="EMBL/GenBank/DDBJ databases">
        <authorList>
            <person name="Varghese N."/>
            <person name="Submissions S."/>
        </authorList>
    </citation>
    <scope>NUCLEOTIDE SEQUENCE [LARGE SCALE GENOMIC DNA]</scope>
    <source>
        <strain evidence="8">DSM 26348</strain>
    </source>
</reference>
<dbReference type="SUPFAM" id="SSF46626">
    <property type="entry name" value="Cytochrome c"/>
    <property type="match status" value="1"/>
</dbReference>
<dbReference type="InterPro" id="IPR013428">
    <property type="entry name" value="Membrane-bound_put_N"/>
</dbReference>
<dbReference type="PROSITE" id="PS51007">
    <property type="entry name" value="CYTC"/>
    <property type="match status" value="1"/>
</dbReference>
<evidence type="ECO:0000256" key="5">
    <source>
        <dbReference type="SAM" id="SignalP"/>
    </source>
</evidence>
<dbReference type="STRING" id="1576369.SAMN05421753_109188"/>
<dbReference type="PROSITE" id="PS51257">
    <property type="entry name" value="PROKAR_LIPOPROTEIN"/>
    <property type="match status" value="1"/>
</dbReference>
<dbReference type="InterPro" id="IPR036909">
    <property type="entry name" value="Cyt_c-like_dom_sf"/>
</dbReference>
<dbReference type="InterPro" id="IPR016024">
    <property type="entry name" value="ARM-type_fold"/>
</dbReference>
<dbReference type="InterPro" id="IPR013427">
    <property type="entry name" value="Haem-bd_dom_put"/>
</dbReference>
<sequence length="1016" mass="111436">MLDSTNRTLIAFLAVFLTACSAASAEDFPLPINTEKSTTTPMDPAEVVRTAKLPPGFKLTAAAAEPQVQNPIAITTDERGRLWVAENYSWAGGGAGGFDPAQRDRIVVLEDTNGDGTLDKRTVFWDDAHKLTSIEIGNGGVWALCLPNLLFLPDRNRDDVLDSPPQVVLDGFNETTVGHTPANGLKWGPDGWLYGRHGIQATSSIGKPGSSDSQRFKINTGVWRFHPGTGVGEALMHGMTNSWGFDYDQYGEIFVINTVIGHLWHVLPGSHVQRMYGLDMNPHSYRLIEQVADHVHWDSGEVWNDVRKGVTDKTSAAGGGHAHIGLMIYQGDNWPDEYRNRVYTLNLHGARINTDILVRKNAGYTATHGPDFCFLSDPWYRGMDLITGADGGVYIADWSDTGECHDHDGVHRTSGRIYKLTYGQPQAIPKFDLSTRSSAELISLLSHKNAWWPRQAQRLLGDRVANGLPPAELSALQAALKQKLKETTDGVVRIRILETLAATGGFTEAEWISALASKDEYQRVAALRILLDQGVLAGTTPSPQLKARMIELAGNDPSGLVQLTLASALQRLPVDDRWSLAEPLVTHAEFANDRMLPLMIWYGIETSVPRDPSKALALIQNSRMPIVTECIARRLTMQIESDPASCERLLDVAINGKCAAPESVVTGMALALNGWQKAPAPSNWPQATAKFSKSENAAVRTQVQDLNVVFGDGRALDQIRELVTNASLDPETRRQALRSLLISRPDDYIPTLFKLLSDRIMVREAIHGLALYDHPEIPAKILARAGNYDPAERAEMIQTLVSRPAYAKALLDAVRNKKVAANELTAFHARQICSFNNDALTKELTELWGDVRVSAAEKRALIDSRKSSLTTDVLANADLSAGRATFQKTCANCHVLFGAGRRLGPDLTGSNRKNIDYLLENMIDPSASVGADFRSVVLTLEDGRVLNGVVSEQNERTLTLQSAQDSVTLDRKSIEEMRPTTVSLMPDGLLQNLTPDQVRDLIGYLMSSEQVPLPNP</sequence>
<dbReference type="GO" id="GO:0009055">
    <property type="term" value="F:electron transfer activity"/>
    <property type="evidence" value="ECO:0007669"/>
    <property type="project" value="InterPro"/>
</dbReference>
<dbReference type="NCBIfam" id="TIGR02604">
    <property type="entry name" value="Piru_Ver_Nterm"/>
    <property type="match status" value="1"/>
</dbReference>
<evidence type="ECO:0000313" key="8">
    <source>
        <dbReference type="Proteomes" id="UP000199518"/>
    </source>
</evidence>
<dbReference type="Gene3D" id="1.10.760.10">
    <property type="entry name" value="Cytochrome c-like domain"/>
    <property type="match status" value="1"/>
</dbReference>
<feature type="chain" id="PRO_5011509988" evidence="5">
    <location>
        <begin position="26"/>
        <end position="1016"/>
    </location>
</feature>
<evidence type="ECO:0000313" key="7">
    <source>
        <dbReference type="EMBL" id="SFI49237.1"/>
    </source>
</evidence>
<dbReference type="AlphaFoldDB" id="A0A1I3IN29"/>
<feature type="domain" description="Cytochrome c" evidence="6">
    <location>
        <begin position="877"/>
        <end position="1009"/>
    </location>
</feature>
<keyword evidence="2 4" id="KW-0479">Metal-binding</keyword>
<evidence type="ECO:0000256" key="3">
    <source>
        <dbReference type="ARBA" id="ARBA00023004"/>
    </source>
</evidence>
<dbReference type="Proteomes" id="UP000199518">
    <property type="component" value="Unassembled WGS sequence"/>
</dbReference>
<evidence type="ECO:0000259" key="6">
    <source>
        <dbReference type="PROSITE" id="PS51007"/>
    </source>
</evidence>
<feature type="signal peptide" evidence="5">
    <location>
        <begin position="1"/>
        <end position="25"/>
    </location>
</feature>
<protein>
    <submittedName>
        <fullName evidence="7">Putative membrane-bound dehydrogenase domain-containing protein</fullName>
    </submittedName>
</protein>
<dbReference type="NCBIfam" id="TIGR02603">
    <property type="entry name" value="CxxCH_TIGR02603"/>
    <property type="match status" value="1"/>
</dbReference>
<dbReference type="InterPro" id="IPR055557">
    <property type="entry name" value="DUF7133"/>
</dbReference>
<dbReference type="InterPro" id="IPR009056">
    <property type="entry name" value="Cyt_c-like_dom"/>
</dbReference>
<name>A0A1I3IN29_9PLAN</name>
<dbReference type="SUPFAM" id="SSF48371">
    <property type="entry name" value="ARM repeat"/>
    <property type="match status" value="1"/>
</dbReference>
<dbReference type="EMBL" id="FOQD01000009">
    <property type="protein sequence ID" value="SFI49237.1"/>
    <property type="molecule type" value="Genomic_DNA"/>
</dbReference>
<dbReference type="GO" id="GO:0046872">
    <property type="term" value="F:metal ion binding"/>
    <property type="evidence" value="ECO:0007669"/>
    <property type="project" value="UniProtKB-KW"/>
</dbReference>
<dbReference type="Gene3D" id="1.25.10.10">
    <property type="entry name" value="Leucine-rich Repeat Variant"/>
    <property type="match status" value="1"/>
</dbReference>
<dbReference type="OrthoDB" id="225269at2"/>
<dbReference type="SUPFAM" id="SSF50952">
    <property type="entry name" value="Soluble quinoprotein glucose dehydrogenase"/>
    <property type="match status" value="1"/>
</dbReference>
<accession>A0A1I3IN29</accession>
<gene>
    <name evidence="7" type="ORF">SAMN05421753_109188</name>
</gene>
<dbReference type="InterPro" id="IPR011042">
    <property type="entry name" value="6-blade_b-propeller_TolB-like"/>
</dbReference>
<keyword evidence="1 4" id="KW-0349">Heme</keyword>
<dbReference type="PANTHER" id="PTHR33546:SF1">
    <property type="entry name" value="LARGE, MULTIFUNCTIONAL SECRETED PROTEIN"/>
    <property type="match status" value="1"/>
</dbReference>
<evidence type="ECO:0000256" key="4">
    <source>
        <dbReference type="PROSITE-ProRule" id="PRU00433"/>
    </source>
</evidence>
<dbReference type="InterPro" id="IPR011989">
    <property type="entry name" value="ARM-like"/>
</dbReference>
<evidence type="ECO:0000256" key="2">
    <source>
        <dbReference type="ARBA" id="ARBA00022723"/>
    </source>
</evidence>
<dbReference type="InterPro" id="IPR011041">
    <property type="entry name" value="Quinoprot_gluc/sorb_DH_b-prop"/>
</dbReference>
<dbReference type="PANTHER" id="PTHR33546">
    <property type="entry name" value="LARGE, MULTIFUNCTIONAL SECRETED PROTEIN-RELATED"/>
    <property type="match status" value="1"/>
</dbReference>
<organism evidence="7 8">
    <name type="scientific">Planctomicrobium piriforme</name>
    <dbReference type="NCBI Taxonomy" id="1576369"/>
    <lineage>
        <taxon>Bacteria</taxon>
        <taxon>Pseudomonadati</taxon>
        <taxon>Planctomycetota</taxon>
        <taxon>Planctomycetia</taxon>
        <taxon>Planctomycetales</taxon>
        <taxon>Planctomycetaceae</taxon>
        <taxon>Planctomicrobium</taxon>
    </lineage>
</organism>
<keyword evidence="5" id="KW-0732">Signal</keyword>
<dbReference type="Gene3D" id="2.120.10.30">
    <property type="entry name" value="TolB, C-terminal domain"/>
    <property type="match status" value="1"/>
</dbReference>